<dbReference type="Proteomes" id="UP000327044">
    <property type="component" value="Unassembled WGS sequence"/>
</dbReference>
<dbReference type="Gene3D" id="3.80.10.10">
    <property type="entry name" value="Ribonuclease Inhibitor"/>
    <property type="match status" value="2"/>
</dbReference>
<dbReference type="PANTHER" id="PTHR24112:SF9">
    <property type="entry name" value="PROTEIN PHOSPHATASE 1 REGULATORY SUBUNIT 37"/>
    <property type="match status" value="1"/>
</dbReference>
<dbReference type="Pfam" id="PF13516">
    <property type="entry name" value="LRR_6"/>
    <property type="match status" value="2"/>
</dbReference>
<feature type="compositionally biased region" description="Polar residues" evidence="4">
    <location>
        <begin position="68"/>
        <end position="80"/>
    </location>
</feature>
<sequence length="750" mass="84200">MDLVQAQERDCNRFGPFCKETEGDSTFMDDGDIKQDLKLITCGNVEEADNDNSLNHDLGSLEDHSDNGESTEQCANANSPNKHCKKRVSFNGSLTEEIDIDFRQLGFNCWTGVPKLTKDEVLAEYRAICSQRHVDVENEILTQLSVIQNNWDFSVTLNLLDTRITQEKLEIYEKLFQLVNFNKLFINVDLLESEAIIEIFHMIEYYNSVRELILYGDCVHDLDLWASVAVAASNSDNDLTNISINELKISDGGLMLMFDNINENPNIEVLRFNGCQLNFTPTFSIATPLKNNHYLQELHLCNVQLYYKETTILAQFIRDNRSLKVLNLSNNKIGDRGFKVLVNALVEQALSDSGIAAFLVVNNRLTKSISAPVQMLMEQCPLLQALNVGCNNLTDDFLIEIKDALEKCESLQALGLQSALLTHDGVIQLMEVCKKNRVLQHLNLRGNRALQHDALHTLTLYLPHTNLLRVDLDDANRFCTDTNQYIEILNNIRKLLLVKVMNEPPSVSRYSAFGPELSLSCDMESIPRSTWKIPRNKGRFEIVSVPDTSFATAIPSINPNTSCSGDVIVSRSPPFTSSQKGNWSSAKACENVECVDQPQTKGEGETLENNNNGPTVEKSCTDSQVAVEKESTHSSELIPVDDIVKEDKKSDEFETPFRMTCDNPVIFIGHNAKDLVTISNKEPTLELSIDSTAFESIISKELFSSSKCSVEVSNEYSQVDTFPENSSTENYTDVSRISDDFYSGFNISNK</sequence>
<evidence type="ECO:0000256" key="2">
    <source>
        <dbReference type="ARBA" id="ARBA00022737"/>
    </source>
</evidence>
<evidence type="ECO:0000256" key="4">
    <source>
        <dbReference type="SAM" id="MobiDB-lite"/>
    </source>
</evidence>
<proteinExistence type="inferred from homology"/>
<keyword evidence="1" id="KW-0433">Leucine-rich repeat</keyword>
<dbReference type="InterPro" id="IPR001611">
    <property type="entry name" value="Leu-rich_rpt"/>
</dbReference>
<evidence type="ECO:0000313" key="7">
    <source>
        <dbReference type="Proteomes" id="UP000327044"/>
    </source>
</evidence>
<dbReference type="InParanoid" id="A0A1Y1M670"/>
<comment type="similarity">
    <text evidence="3">Belongs to the PPP1R37 family.</text>
</comment>
<gene>
    <name evidence="6" type="ORF">PPYR_05883</name>
</gene>
<dbReference type="EMBL" id="VVIM01000003">
    <property type="protein sequence ID" value="KAB0801529.1"/>
    <property type="molecule type" value="Genomic_DNA"/>
</dbReference>
<reference evidence="6 7" key="2">
    <citation type="journal article" date="2018" name="Elife">
        <title>Firefly genomes illuminate parallel origins of bioluminescence in beetles.</title>
        <authorList>
            <person name="Fallon T.R."/>
            <person name="Lower S.E."/>
            <person name="Chang C.H."/>
            <person name="Bessho-Uehara M."/>
            <person name="Martin G.J."/>
            <person name="Bewick A.J."/>
            <person name="Behringer M."/>
            <person name="Debat H.J."/>
            <person name="Wong I."/>
            <person name="Day J.C."/>
            <person name="Suvorov A."/>
            <person name="Silva C.J."/>
            <person name="Stanger-Hall K.F."/>
            <person name="Hall D.W."/>
            <person name="Schmitz R.J."/>
            <person name="Nelson D.R."/>
            <person name="Lewis S.M."/>
            <person name="Shigenobu S."/>
            <person name="Bybee S.M."/>
            <person name="Larracuente A.M."/>
            <person name="Oba Y."/>
            <person name="Weng J.K."/>
        </authorList>
    </citation>
    <scope>NUCLEOTIDE SEQUENCE [LARGE SCALE GENOMIC DNA]</scope>
    <source>
        <strain evidence="6">1611_PpyrPB1</strain>
        <tissue evidence="6">Whole body</tissue>
    </source>
</reference>
<dbReference type="SUPFAM" id="SSF52047">
    <property type="entry name" value="RNI-like"/>
    <property type="match status" value="1"/>
</dbReference>
<name>A0A1Y1M670_PHOPY</name>
<organism evidence="5">
    <name type="scientific">Photinus pyralis</name>
    <name type="common">Common eastern firefly</name>
    <name type="synonym">Lampyris pyralis</name>
    <dbReference type="NCBI Taxonomy" id="7054"/>
    <lineage>
        <taxon>Eukaryota</taxon>
        <taxon>Metazoa</taxon>
        <taxon>Ecdysozoa</taxon>
        <taxon>Arthropoda</taxon>
        <taxon>Hexapoda</taxon>
        <taxon>Insecta</taxon>
        <taxon>Pterygota</taxon>
        <taxon>Neoptera</taxon>
        <taxon>Endopterygota</taxon>
        <taxon>Coleoptera</taxon>
        <taxon>Polyphaga</taxon>
        <taxon>Elateriformia</taxon>
        <taxon>Elateroidea</taxon>
        <taxon>Lampyridae</taxon>
        <taxon>Lampyrinae</taxon>
        <taxon>Photinus</taxon>
    </lineage>
</organism>
<keyword evidence="7" id="KW-1185">Reference proteome</keyword>
<evidence type="ECO:0000256" key="1">
    <source>
        <dbReference type="ARBA" id="ARBA00022614"/>
    </source>
</evidence>
<dbReference type="InterPro" id="IPR051279">
    <property type="entry name" value="PP1-Reg/Actin-Interact_Protein"/>
</dbReference>
<dbReference type="SMART" id="SM00368">
    <property type="entry name" value="LRR_RI"/>
    <property type="match status" value="3"/>
</dbReference>
<dbReference type="OrthoDB" id="10034042at2759"/>
<evidence type="ECO:0000313" key="5">
    <source>
        <dbReference type="EMBL" id="JAV79805.1"/>
    </source>
</evidence>
<dbReference type="EMBL" id="GEZM01042513">
    <property type="protein sequence ID" value="JAV79805.1"/>
    <property type="molecule type" value="Transcribed_RNA"/>
</dbReference>
<evidence type="ECO:0000313" key="6">
    <source>
        <dbReference type="EMBL" id="KAB0801529.1"/>
    </source>
</evidence>
<protein>
    <submittedName>
        <fullName evidence="5">Uncharacterized protein</fullName>
    </submittedName>
</protein>
<evidence type="ECO:0000256" key="3">
    <source>
        <dbReference type="ARBA" id="ARBA00038315"/>
    </source>
</evidence>
<dbReference type="EMBL" id="GEZM01042512">
    <property type="protein sequence ID" value="JAV79806.1"/>
    <property type="molecule type" value="Transcribed_RNA"/>
</dbReference>
<reference evidence="5" key="1">
    <citation type="journal article" date="2016" name="Sci. Rep.">
        <title>Molecular characterization of firefly nuptial gifts: a multi-omics approach sheds light on postcopulatory sexual selection.</title>
        <authorList>
            <person name="Al-Wathiqui N."/>
            <person name="Fallon T.R."/>
            <person name="South A."/>
            <person name="Weng J.K."/>
            <person name="Lewis S.M."/>
        </authorList>
    </citation>
    <scope>NUCLEOTIDE SEQUENCE</scope>
</reference>
<reference evidence="6" key="3">
    <citation type="submission" date="2019-08" db="EMBL/GenBank/DDBJ databases">
        <authorList>
            <consortium name="Photinus pyralis genome working group"/>
            <person name="Fallon T.R."/>
            <person name="Sander Lower S.E."/>
            <person name="Weng J.-K."/>
        </authorList>
    </citation>
    <scope>NUCLEOTIDE SEQUENCE</scope>
    <source>
        <strain evidence="6">1611_PpyrPB1</strain>
        <tissue evidence="6">Whole body</tissue>
    </source>
</reference>
<accession>A0A1Y1M670</accession>
<dbReference type="PANTHER" id="PTHR24112">
    <property type="entry name" value="LEUCINE-RICH REPEAT, ISOFORM F-RELATED"/>
    <property type="match status" value="1"/>
</dbReference>
<feature type="region of interest" description="Disordered" evidence="4">
    <location>
        <begin position="51"/>
        <end position="80"/>
    </location>
</feature>
<feature type="region of interest" description="Disordered" evidence="4">
    <location>
        <begin position="597"/>
        <end position="618"/>
    </location>
</feature>
<dbReference type="AlphaFoldDB" id="A0A1Y1M670"/>
<dbReference type="InterPro" id="IPR032675">
    <property type="entry name" value="LRR_dom_sf"/>
</dbReference>
<keyword evidence="2" id="KW-0677">Repeat</keyword>